<dbReference type="AlphaFoldDB" id="A9V8J0"/>
<dbReference type="InterPro" id="IPR002937">
    <property type="entry name" value="Amino_oxidase"/>
</dbReference>
<dbReference type="GO" id="GO:0140682">
    <property type="term" value="F:FAD-dependent H3K4me/H3K4me3 demethylase activity"/>
    <property type="evidence" value="ECO:0000318"/>
    <property type="project" value="GO_Central"/>
</dbReference>
<dbReference type="GO" id="GO:0000785">
    <property type="term" value="C:chromatin"/>
    <property type="evidence" value="ECO:0000318"/>
    <property type="project" value="GO_Central"/>
</dbReference>
<dbReference type="Gene3D" id="3.90.660.10">
    <property type="match status" value="1"/>
</dbReference>
<gene>
    <name evidence="4" type="ORF">MONBRDRAFT_33927</name>
</gene>
<dbReference type="GO" id="GO:0003682">
    <property type="term" value="F:chromatin binding"/>
    <property type="evidence" value="ECO:0000318"/>
    <property type="project" value="GO_Central"/>
</dbReference>
<dbReference type="eggNOG" id="KOG0029">
    <property type="taxonomic scope" value="Eukaryota"/>
</dbReference>
<dbReference type="KEGG" id="mbr:MONBRDRAFT_33927"/>
<name>A9V8J0_MONBE</name>
<dbReference type="GeneID" id="5894275"/>
<evidence type="ECO:0000256" key="1">
    <source>
        <dbReference type="ARBA" id="ARBA00005995"/>
    </source>
</evidence>
<dbReference type="Gene3D" id="3.50.50.60">
    <property type="entry name" value="FAD/NAD(P)-binding domain"/>
    <property type="match status" value="1"/>
</dbReference>
<evidence type="ECO:0000259" key="3">
    <source>
        <dbReference type="SMART" id="SM00233"/>
    </source>
</evidence>
<keyword evidence="2" id="KW-0560">Oxidoreductase</keyword>
<reference evidence="4 5" key="1">
    <citation type="journal article" date="2008" name="Nature">
        <title>The genome of the choanoflagellate Monosiga brevicollis and the origin of metazoans.</title>
        <authorList>
            <consortium name="JGI Sequencing"/>
            <person name="King N."/>
            <person name="Westbrook M.J."/>
            <person name="Young S.L."/>
            <person name="Kuo A."/>
            <person name="Abedin M."/>
            <person name="Chapman J."/>
            <person name="Fairclough S."/>
            <person name="Hellsten U."/>
            <person name="Isogai Y."/>
            <person name="Letunic I."/>
            <person name="Marr M."/>
            <person name="Pincus D."/>
            <person name="Putnam N."/>
            <person name="Rokas A."/>
            <person name="Wright K.J."/>
            <person name="Zuzow R."/>
            <person name="Dirks W."/>
            <person name="Good M."/>
            <person name="Goodstein D."/>
            <person name="Lemons D."/>
            <person name="Li W."/>
            <person name="Lyons J.B."/>
            <person name="Morris A."/>
            <person name="Nichols S."/>
            <person name="Richter D.J."/>
            <person name="Salamov A."/>
            <person name="Bork P."/>
            <person name="Lim W.A."/>
            <person name="Manning G."/>
            <person name="Miller W.T."/>
            <person name="McGinnis W."/>
            <person name="Shapiro H."/>
            <person name="Tjian R."/>
            <person name="Grigoriev I.V."/>
            <person name="Rokhsar D."/>
        </authorList>
    </citation>
    <scope>NUCLEOTIDE SEQUENCE [LARGE SCALE GENOMIC DNA]</scope>
    <source>
        <strain evidence="5">MX1 / ATCC 50154</strain>
    </source>
</reference>
<protein>
    <recommendedName>
        <fullName evidence="3">PH domain-containing protein</fullName>
    </recommendedName>
</protein>
<feature type="domain" description="PH" evidence="3">
    <location>
        <begin position="15"/>
        <end position="132"/>
    </location>
</feature>
<dbReference type="InterPro" id="IPR050281">
    <property type="entry name" value="Flavin_monoamine_oxidase"/>
</dbReference>
<dbReference type="SUPFAM" id="SSF50729">
    <property type="entry name" value="PH domain-like"/>
    <property type="match status" value="1"/>
</dbReference>
<dbReference type="InterPro" id="IPR036188">
    <property type="entry name" value="FAD/NAD-bd_sf"/>
</dbReference>
<dbReference type="GO" id="GO:0050660">
    <property type="term" value="F:flavin adenine dinucleotide binding"/>
    <property type="evidence" value="ECO:0000318"/>
    <property type="project" value="GO_Central"/>
</dbReference>
<dbReference type="SUPFAM" id="SSF51905">
    <property type="entry name" value="FAD/NAD(P)-binding domain"/>
    <property type="match status" value="1"/>
</dbReference>
<evidence type="ECO:0000313" key="5">
    <source>
        <dbReference type="Proteomes" id="UP000001357"/>
    </source>
</evidence>
<dbReference type="PANTHER" id="PTHR10742:SF386">
    <property type="entry name" value="LYSINE-SPECIFIC HISTONE DEMETHYLASE 1A"/>
    <property type="match status" value="1"/>
</dbReference>
<dbReference type="GO" id="GO:0040029">
    <property type="term" value="P:epigenetic regulation of gene expression"/>
    <property type="evidence" value="ECO:0000318"/>
    <property type="project" value="GO_Central"/>
</dbReference>
<dbReference type="Proteomes" id="UP000001357">
    <property type="component" value="Unassembled WGS sequence"/>
</dbReference>
<dbReference type="OMA" id="WFLERIP"/>
<dbReference type="STRING" id="81824.A9V8J0"/>
<comment type="similarity">
    <text evidence="1">Belongs to the flavin monoamine oxidase family.</text>
</comment>
<dbReference type="InParanoid" id="A9V8J0"/>
<evidence type="ECO:0000256" key="2">
    <source>
        <dbReference type="ARBA" id="ARBA00023002"/>
    </source>
</evidence>
<dbReference type="SUPFAM" id="SSF54373">
    <property type="entry name" value="FAD-linked reductases, C-terminal domain"/>
    <property type="match status" value="1"/>
</dbReference>
<dbReference type="PANTHER" id="PTHR10742">
    <property type="entry name" value="FLAVIN MONOAMINE OXIDASE"/>
    <property type="match status" value="1"/>
</dbReference>
<dbReference type="SMART" id="SM00233">
    <property type="entry name" value="PH"/>
    <property type="match status" value="1"/>
</dbReference>
<accession>A9V8J0</accession>
<sequence length="712" mass="80072">MATPTLASTPTSAQVLLEGWAEKQGKIRKQFRRRFWQLKGDGQFVYYVDPQIQRSRGVITIADPDIQILAGQQLQLHSEEPAWAGHWRKSTTTTWGQRLAIRTPRRCYFLGFETAGQCSLWADKLREAVAFFNRTGITAREAHRRSQLPGFLTDVARAEFLSRQYHEVIVIGAGVAGLAAAWHLRNSHRVEDVLVLEASDRAGGRVREIELPSLPGETFDAGASWIHGTVGNPIADLANSINMEKVVSTEGLQQQDVSLALFDQGEAIEPEDLQRAHACHKAVMEGLEEDIEGLVEAFEDRGEELPPDQPMSEAYARELHKRRYYKKADDRQKRLLGYLRSRDEEFNAAPFSTLSYNHFLEDEDPPGPQYVTRRMCDLIDHMLETVNVAYETEVVKVTHSFQDGHQVSFSSHASMSVPLEDAVYQVTTANGARYYARTVVVAVPLPVLQQERIEFVPPLPAKKQESIQRIGFGTLDKVFLHFERPFWDEDPVPEHARDCEYIASVDVANAADLHLCLGKAKQRLFTLHIPQSMPLHFLNYHRWFKLPVLTAMIYGEMAERLEGVSEKELEERLVGSLRRMYPTVAPELLQPKSVVATRWHRSPIQGSFSVMRLGASGQDMDNYAEPLLDDANSGGLFFAGEATDKDHYATVHGAFRSGRSAAERVVAAILHTTVNAAKEPLINDVFAIEKQIALDHTKLEEAAKQRSSLEAS</sequence>
<keyword evidence="5" id="KW-1185">Reference proteome</keyword>
<dbReference type="InterPro" id="IPR001849">
    <property type="entry name" value="PH_domain"/>
</dbReference>
<proteinExistence type="inferred from homology"/>
<dbReference type="Gene3D" id="2.30.29.30">
    <property type="entry name" value="Pleckstrin-homology domain (PH domain)/Phosphotyrosine-binding domain (PTB)"/>
    <property type="match status" value="1"/>
</dbReference>
<dbReference type="InterPro" id="IPR011993">
    <property type="entry name" value="PH-like_dom_sf"/>
</dbReference>
<dbReference type="FunCoup" id="A9V8J0">
    <property type="interactions" value="899"/>
</dbReference>
<evidence type="ECO:0000313" key="4">
    <source>
        <dbReference type="EMBL" id="EDQ86153.1"/>
    </source>
</evidence>
<dbReference type="EMBL" id="CH991568">
    <property type="protein sequence ID" value="EDQ86153.1"/>
    <property type="molecule type" value="Genomic_DNA"/>
</dbReference>
<dbReference type="RefSeq" id="XP_001749078.1">
    <property type="nucleotide sequence ID" value="XM_001749026.1"/>
</dbReference>
<dbReference type="GO" id="GO:0005634">
    <property type="term" value="C:nucleus"/>
    <property type="evidence" value="ECO:0000318"/>
    <property type="project" value="GO_Central"/>
</dbReference>
<organism evidence="4 5">
    <name type="scientific">Monosiga brevicollis</name>
    <name type="common">Choanoflagellate</name>
    <dbReference type="NCBI Taxonomy" id="81824"/>
    <lineage>
        <taxon>Eukaryota</taxon>
        <taxon>Choanoflagellata</taxon>
        <taxon>Craspedida</taxon>
        <taxon>Salpingoecidae</taxon>
        <taxon>Monosiga</taxon>
    </lineage>
</organism>
<dbReference type="Pfam" id="PF01593">
    <property type="entry name" value="Amino_oxidase"/>
    <property type="match status" value="1"/>
</dbReference>